<name>A0AAV6QR57_SOLSE</name>
<feature type="region of interest" description="Disordered" evidence="1">
    <location>
        <begin position="19"/>
        <end position="112"/>
    </location>
</feature>
<feature type="compositionally biased region" description="Basic and acidic residues" evidence="1">
    <location>
        <begin position="99"/>
        <end position="112"/>
    </location>
</feature>
<comment type="caution">
    <text evidence="2">The sequence shown here is derived from an EMBL/GenBank/DDBJ whole genome shotgun (WGS) entry which is preliminary data.</text>
</comment>
<sequence length="112" mass="12719">MSRAQQLQQPVRNMLDQQLQNLRNMSQSSRTWGTAGNQLQNPSPAESQCGFVLNRNRSGRSRSRRSRRGSRSWSGSRRSNGSHRSSVTICECDGTPDPVRGEEDKRAREEDE</sequence>
<feature type="compositionally biased region" description="Low complexity" evidence="1">
    <location>
        <begin position="71"/>
        <end position="86"/>
    </location>
</feature>
<dbReference type="Proteomes" id="UP000693946">
    <property type="component" value="Linkage Group LG4"/>
</dbReference>
<dbReference type="AlphaFoldDB" id="A0AAV6QR57"/>
<accession>A0AAV6QR57</accession>
<evidence type="ECO:0000313" key="3">
    <source>
        <dbReference type="Proteomes" id="UP000693946"/>
    </source>
</evidence>
<evidence type="ECO:0000313" key="2">
    <source>
        <dbReference type="EMBL" id="KAG7495367.1"/>
    </source>
</evidence>
<protein>
    <submittedName>
        <fullName evidence="2">Uncharacterized protein</fullName>
    </submittedName>
</protein>
<gene>
    <name evidence="2" type="ORF">JOB18_048355</name>
</gene>
<dbReference type="EMBL" id="JAGKHQ010000016">
    <property type="protein sequence ID" value="KAG7495367.1"/>
    <property type="molecule type" value="Genomic_DNA"/>
</dbReference>
<feature type="compositionally biased region" description="Basic residues" evidence="1">
    <location>
        <begin position="57"/>
        <end position="70"/>
    </location>
</feature>
<proteinExistence type="predicted"/>
<organism evidence="2 3">
    <name type="scientific">Solea senegalensis</name>
    <name type="common">Senegalese sole</name>
    <dbReference type="NCBI Taxonomy" id="28829"/>
    <lineage>
        <taxon>Eukaryota</taxon>
        <taxon>Metazoa</taxon>
        <taxon>Chordata</taxon>
        <taxon>Craniata</taxon>
        <taxon>Vertebrata</taxon>
        <taxon>Euteleostomi</taxon>
        <taxon>Actinopterygii</taxon>
        <taxon>Neopterygii</taxon>
        <taxon>Teleostei</taxon>
        <taxon>Neoteleostei</taxon>
        <taxon>Acanthomorphata</taxon>
        <taxon>Carangaria</taxon>
        <taxon>Pleuronectiformes</taxon>
        <taxon>Pleuronectoidei</taxon>
        <taxon>Soleidae</taxon>
        <taxon>Solea</taxon>
    </lineage>
</organism>
<keyword evidence="3" id="KW-1185">Reference proteome</keyword>
<feature type="compositionally biased region" description="Polar residues" evidence="1">
    <location>
        <begin position="19"/>
        <end position="46"/>
    </location>
</feature>
<evidence type="ECO:0000256" key="1">
    <source>
        <dbReference type="SAM" id="MobiDB-lite"/>
    </source>
</evidence>
<reference evidence="2 3" key="1">
    <citation type="journal article" date="2021" name="Sci. Rep.">
        <title>Chromosome anchoring in Senegalese sole (Solea senegalensis) reveals sex-associated markers and genome rearrangements in flatfish.</title>
        <authorList>
            <person name="Guerrero-Cozar I."/>
            <person name="Gomez-Garrido J."/>
            <person name="Berbel C."/>
            <person name="Martinez-Blanch J.F."/>
            <person name="Alioto T."/>
            <person name="Claros M.G."/>
            <person name="Gagnaire P.A."/>
            <person name="Manchado M."/>
        </authorList>
    </citation>
    <scope>NUCLEOTIDE SEQUENCE [LARGE SCALE GENOMIC DNA]</scope>
    <source>
        <strain evidence="2">Sse05_10M</strain>
    </source>
</reference>